<dbReference type="AlphaFoldDB" id="A0A0D3JXX8"/>
<evidence type="ECO:0008006" key="5">
    <source>
        <dbReference type="Google" id="ProtNLM"/>
    </source>
</evidence>
<dbReference type="GeneID" id="17273909"/>
<feature type="transmembrane region" description="Helical" evidence="2">
    <location>
        <begin position="294"/>
        <end position="312"/>
    </location>
</feature>
<dbReference type="OMA" id="ITIGVHR"/>
<dbReference type="HOGENOM" id="CLU_026769_2_2_1"/>
<feature type="transmembrane region" description="Helical" evidence="2">
    <location>
        <begin position="324"/>
        <end position="346"/>
    </location>
</feature>
<feature type="transmembrane region" description="Helical" evidence="2">
    <location>
        <begin position="21"/>
        <end position="37"/>
    </location>
</feature>
<proteinExistence type="predicted"/>
<feature type="region of interest" description="Disordered" evidence="1">
    <location>
        <begin position="550"/>
        <end position="579"/>
    </location>
</feature>
<evidence type="ECO:0000313" key="3">
    <source>
        <dbReference type="EnsemblProtists" id="EOD28363"/>
    </source>
</evidence>
<dbReference type="Proteomes" id="UP000013827">
    <property type="component" value="Unassembled WGS sequence"/>
</dbReference>
<sequence length="603" mass="63271">MRQDVVLNVYPEPSFRRALVEPLRVIVGLAVGLPSFVRAYEMAHGKEANPDLPLVSLQIVCVGLPMVTLGLALFAIGLRDGLMPLGDLIGRTLMHEKREMVPGVGFALGLLLTFGEPAIGALVEVAYVAWEFPTIQGLLGAYQELTVGGIGSSVGLAVSLGCWRLSRADHGGGWSLSQMITPVVLICLAVTTVTPLAAQGLAWDAGAVTTGPITVPVVLALGAGLASEGRPAFGIVTFASLMPVISVTCSCHAIQLWKLLTGRDTSAERPARAEHVDDLLQVAREEAILTARSFLPLSLGLISVLFYLKIPWRVLTTRPVPRGLGNVLLGLYAFFVGIKVGVLPMGRNGGMRLTEGVFCEDGAVDLTRALGILLFGFLTIFACQMIEPDLLVLGRQSVHRALVAGGQAETMSLGRVSKLRLVATVSVGCGIGTVVGILKVLLNVPLLLMLIPPYLIALALTCGQDDFIVGLAWDAAGTTTGSITVPLILALGLGIAEQVDTAESDVSGFASLGPLGVLGCASVWPICTVLIAFRSRAPTSAVAVINDDWPAEQRPPPIASGAPKGRPASGDAREPTSPDCVTQLDISQFQVPHQGLELQVAHC</sequence>
<feature type="transmembrane region" description="Helical" evidence="2">
    <location>
        <begin position="366"/>
        <end position="386"/>
    </location>
</feature>
<keyword evidence="2" id="KW-1133">Transmembrane helix</keyword>
<accession>A0A0D3JXX8</accession>
<feature type="transmembrane region" description="Helical" evidence="2">
    <location>
        <begin position="475"/>
        <end position="496"/>
    </location>
</feature>
<dbReference type="PaxDb" id="2903-EOD28363"/>
<dbReference type="STRING" id="2903.R1CZ52"/>
<feature type="transmembrane region" description="Helical" evidence="2">
    <location>
        <begin position="142"/>
        <end position="163"/>
    </location>
</feature>
<feature type="transmembrane region" description="Helical" evidence="2">
    <location>
        <begin position="233"/>
        <end position="257"/>
    </location>
</feature>
<dbReference type="KEGG" id="ehx:EMIHUDRAFT_99873"/>
<protein>
    <recommendedName>
        <fullName evidence="5">DUF1538 domain-containing protein</fullName>
    </recommendedName>
</protein>
<dbReference type="eggNOG" id="ENOG502QRCJ">
    <property type="taxonomic scope" value="Eukaryota"/>
</dbReference>
<feature type="transmembrane region" description="Helical" evidence="2">
    <location>
        <begin position="419"/>
        <end position="438"/>
    </location>
</feature>
<feature type="transmembrane region" description="Helical" evidence="2">
    <location>
        <begin position="100"/>
        <end position="130"/>
    </location>
</feature>
<organism evidence="3 4">
    <name type="scientific">Emiliania huxleyi (strain CCMP1516)</name>
    <dbReference type="NCBI Taxonomy" id="280463"/>
    <lineage>
        <taxon>Eukaryota</taxon>
        <taxon>Haptista</taxon>
        <taxon>Haptophyta</taxon>
        <taxon>Prymnesiophyceae</taxon>
        <taxon>Isochrysidales</taxon>
        <taxon>Noelaerhabdaceae</taxon>
        <taxon>Emiliania</taxon>
    </lineage>
</organism>
<name>A0A0D3JXX8_EMIH1</name>
<keyword evidence="2" id="KW-0472">Membrane</keyword>
<dbReference type="EnsemblProtists" id="EOD28363">
    <property type="protein sequence ID" value="EOD28363"/>
    <property type="gene ID" value="EMIHUDRAFT_99873"/>
</dbReference>
<feature type="transmembrane region" description="Helical" evidence="2">
    <location>
        <begin position="57"/>
        <end position="79"/>
    </location>
</feature>
<keyword evidence="2" id="KW-0812">Transmembrane</keyword>
<dbReference type="Pfam" id="PF07556">
    <property type="entry name" value="DUF1538"/>
    <property type="match status" value="2"/>
</dbReference>
<dbReference type="RefSeq" id="XP_005780792.1">
    <property type="nucleotide sequence ID" value="XM_005780735.1"/>
</dbReference>
<dbReference type="InterPro" id="IPR011435">
    <property type="entry name" value="UmpAB"/>
</dbReference>
<feature type="transmembrane region" description="Helical" evidence="2">
    <location>
        <begin position="183"/>
        <end position="202"/>
    </location>
</feature>
<keyword evidence="4" id="KW-1185">Reference proteome</keyword>
<feature type="transmembrane region" description="Helical" evidence="2">
    <location>
        <begin position="208"/>
        <end position="226"/>
    </location>
</feature>
<evidence type="ECO:0000256" key="2">
    <source>
        <dbReference type="SAM" id="Phobius"/>
    </source>
</evidence>
<feature type="transmembrane region" description="Helical" evidence="2">
    <location>
        <begin position="444"/>
        <end position="463"/>
    </location>
</feature>
<reference evidence="3" key="2">
    <citation type="submission" date="2024-10" db="UniProtKB">
        <authorList>
            <consortium name="EnsemblProtists"/>
        </authorList>
    </citation>
    <scope>IDENTIFICATION</scope>
</reference>
<feature type="transmembrane region" description="Helical" evidence="2">
    <location>
        <begin position="508"/>
        <end position="533"/>
    </location>
</feature>
<reference evidence="4" key="1">
    <citation type="journal article" date="2013" name="Nature">
        <title>Pan genome of the phytoplankton Emiliania underpins its global distribution.</title>
        <authorList>
            <person name="Read B.A."/>
            <person name="Kegel J."/>
            <person name="Klute M.J."/>
            <person name="Kuo A."/>
            <person name="Lefebvre S.C."/>
            <person name="Maumus F."/>
            <person name="Mayer C."/>
            <person name="Miller J."/>
            <person name="Monier A."/>
            <person name="Salamov A."/>
            <person name="Young J."/>
            <person name="Aguilar M."/>
            <person name="Claverie J.M."/>
            <person name="Frickenhaus S."/>
            <person name="Gonzalez K."/>
            <person name="Herman E.K."/>
            <person name="Lin Y.C."/>
            <person name="Napier J."/>
            <person name="Ogata H."/>
            <person name="Sarno A.F."/>
            <person name="Shmutz J."/>
            <person name="Schroeder D."/>
            <person name="de Vargas C."/>
            <person name="Verret F."/>
            <person name="von Dassow P."/>
            <person name="Valentin K."/>
            <person name="Van de Peer Y."/>
            <person name="Wheeler G."/>
            <person name="Dacks J.B."/>
            <person name="Delwiche C.F."/>
            <person name="Dyhrman S.T."/>
            <person name="Glockner G."/>
            <person name="John U."/>
            <person name="Richards T."/>
            <person name="Worden A.Z."/>
            <person name="Zhang X."/>
            <person name="Grigoriev I.V."/>
            <person name="Allen A.E."/>
            <person name="Bidle K."/>
            <person name="Borodovsky M."/>
            <person name="Bowler C."/>
            <person name="Brownlee C."/>
            <person name="Cock J.M."/>
            <person name="Elias M."/>
            <person name="Gladyshev V.N."/>
            <person name="Groth M."/>
            <person name="Guda C."/>
            <person name="Hadaegh A."/>
            <person name="Iglesias-Rodriguez M.D."/>
            <person name="Jenkins J."/>
            <person name="Jones B.M."/>
            <person name="Lawson T."/>
            <person name="Leese F."/>
            <person name="Lindquist E."/>
            <person name="Lobanov A."/>
            <person name="Lomsadze A."/>
            <person name="Malik S.B."/>
            <person name="Marsh M.E."/>
            <person name="Mackinder L."/>
            <person name="Mock T."/>
            <person name="Mueller-Roeber B."/>
            <person name="Pagarete A."/>
            <person name="Parker M."/>
            <person name="Probert I."/>
            <person name="Quesneville H."/>
            <person name="Raines C."/>
            <person name="Rensing S.A."/>
            <person name="Riano-Pachon D.M."/>
            <person name="Richier S."/>
            <person name="Rokitta S."/>
            <person name="Shiraiwa Y."/>
            <person name="Soanes D.M."/>
            <person name="van der Giezen M."/>
            <person name="Wahlund T.M."/>
            <person name="Williams B."/>
            <person name="Wilson W."/>
            <person name="Wolfe G."/>
            <person name="Wurch L.L."/>
        </authorList>
    </citation>
    <scope>NUCLEOTIDE SEQUENCE</scope>
</reference>
<evidence type="ECO:0000256" key="1">
    <source>
        <dbReference type="SAM" id="MobiDB-lite"/>
    </source>
</evidence>
<evidence type="ECO:0000313" key="4">
    <source>
        <dbReference type="Proteomes" id="UP000013827"/>
    </source>
</evidence>